<reference evidence="2 3" key="1">
    <citation type="journal article" date="2020" name="Nat. Food">
        <title>A phased Vanilla planifolia genome enables genetic improvement of flavour and production.</title>
        <authorList>
            <person name="Hasing T."/>
            <person name="Tang H."/>
            <person name="Brym M."/>
            <person name="Khazi F."/>
            <person name="Huang T."/>
            <person name="Chambers A.H."/>
        </authorList>
    </citation>
    <scope>NUCLEOTIDE SEQUENCE [LARGE SCALE GENOMIC DNA]</scope>
    <source>
        <tissue evidence="2">Leaf</tissue>
    </source>
</reference>
<comment type="caution">
    <text evidence="2">The sequence shown here is derived from an EMBL/GenBank/DDBJ whole genome shotgun (WGS) entry which is preliminary data.</text>
</comment>
<accession>A0A835V9E3</accession>
<gene>
    <name evidence="2" type="ORF">HPP92_006742</name>
</gene>
<protein>
    <submittedName>
        <fullName evidence="2">Uncharacterized protein</fullName>
    </submittedName>
</protein>
<dbReference type="AlphaFoldDB" id="A0A835V9E3"/>
<proteinExistence type="predicted"/>
<evidence type="ECO:0000313" key="3">
    <source>
        <dbReference type="Proteomes" id="UP000636800"/>
    </source>
</evidence>
<keyword evidence="3" id="KW-1185">Reference proteome</keyword>
<feature type="compositionally biased region" description="Basic and acidic residues" evidence="1">
    <location>
        <begin position="28"/>
        <end position="38"/>
    </location>
</feature>
<feature type="region of interest" description="Disordered" evidence="1">
    <location>
        <begin position="28"/>
        <end position="57"/>
    </location>
</feature>
<organism evidence="2 3">
    <name type="scientific">Vanilla planifolia</name>
    <name type="common">Vanilla</name>
    <dbReference type="NCBI Taxonomy" id="51239"/>
    <lineage>
        <taxon>Eukaryota</taxon>
        <taxon>Viridiplantae</taxon>
        <taxon>Streptophyta</taxon>
        <taxon>Embryophyta</taxon>
        <taxon>Tracheophyta</taxon>
        <taxon>Spermatophyta</taxon>
        <taxon>Magnoliopsida</taxon>
        <taxon>Liliopsida</taxon>
        <taxon>Asparagales</taxon>
        <taxon>Orchidaceae</taxon>
        <taxon>Vanilloideae</taxon>
        <taxon>Vanilleae</taxon>
        <taxon>Vanilla</taxon>
    </lineage>
</organism>
<sequence>MTTQPSSPPNRAIVDSYAMLWRNKDCENMKEGDRERRGHTSSPWGDLTDKKRPETMVPTTAKTLFLPRAL</sequence>
<dbReference type="Proteomes" id="UP000636800">
    <property type="component" value="Chromosome 3"/>
</dbReference>
<dbReference type="OrthoDB" id="4096362at2759"/>
<name>A0A835V9E3_VANPL</name>
<evidence type="ECO:0000313" key="2">
    <source>
        <dbReference type="EMBL" id="KAG0487931.1"/>
    </source>
</evidence>
<dbReference type="EMBL" id="JADCNL010000003">
    <property type="protein sequence ID" value="KAG0487931.1"/>
    <property type="molecule type" value="Genomic_DNA"/>
</dbReference>
<evidence type="ECO:0000256" key="1">
    <source>
        <dbReference type="SAM" id="MobiDB-lite"/>
    </source>
</evidence>